<dbReference type="OrthoDB" id="1372046at2759"/>
<keyword evidence="4 8" id="KW-0560">Oxidoreductase</keyword>
<evidence type="ECO:0000256" key="7">
    <source>
        <dbReference type="PIRSR" id="PIRSR602403-1"/>
    </source>
</evidence>
<keyword evidence="2 7" id="KW-0349">Heme</keyword>
<evidence type="ECO:0000256" key="9">
    <source>
        <dbReference type="SAM" id="Phobius"/>
    </source>
</evidence>
<evidence type="ECO:0000256" key="4">
    <source>
        <dbReference type="ARBA" id="ARBA00023002"/>
    </source>
</evidence>
<accession>A0A1S3IZW1</accession>
<dbReference type="Gene3D" id="1.10.630.10">
    <property type="entry name" value="Cytochrome P450"/>
    <property type="match status" value="1"/>
</dbReference>
<protein>
    <submittedName>
        <fullName evidence="11">Cytochrome P450 26B1</fullName>
    </submittedName>
</protein>
<keyword evidence="9" id="KW-0812">Transmembrane</keyword>
<dbReference type="PROSITE" id="PS00086">
    <property type="entry name" value="CYTOCHROME_P450"/>
    <property type="match status" value="1"/>
</dbReference>
<dbReference type="InterPro" id="IPR001128">
    <property type="entry name" value="Cyt_P450"/>
</dbReference>
<keyword evidence="3 7" id="KW-0479">Metal-binding</keyword>
<reference evidence="11" key="1">
    <citation type="submission" date="2025-08" db="UniProtKB">
        <authorList>
            <consortium name="RefSeq"/>
        </authorList>
    </citation>
    <scope>IDENTIFICATION</scope>
    <source>
        <tissue evidence="11">Gonads</tissue>
    </source>
</reference>
<dbReference type="InParanoid" id="A0A1S3IZW1"/>
<dbReference type="Proteomes" id="UP000085678">
    <property type="component" value="Unplaced"/>
</dbReference>
<dbReference type="STRING" id="7574.A0A1S3IZW1"/>
<evidence type="ECO:0000313" key="11">
    <source>
        <dbReference type="RefSeq" id="XP_013403737.1"/>
    </source>
</evidence>
<sequence>MWGNACTTEVLILAAVVCFVVYLYQRFTYGRQGDPLCPLPLPPGAMGMPFLGETIQLMLKKEKFYEEKQRRHGNVFKTNILAANTIRVIGSENVAIILRAENNLVTTHWPKSTYRLFGPGALHNSVGDVHRQKRMVVMKAFSPKAMGTYVQQIQRIVRGALQDWCVKDEVLVYPECKRLSFAIGTELLVGLQCDDNTLTNLLSDLETVVDNIFSLPVSIPGFGLWKGLRARKRLDRALDAHIRKKLDKSLADWGCKRPYIDALDRMINAYLLDAKDDIYIQELKDSAVEMMFAGHHTTASAACSLIYLLHENPLARKKLHAELIQHGWTRDATVTDLDRVTCVKYLDHVVNEVLRLVPPAGGAFRKVLKTFELDGYQIPKGWSLVYSIRQTQHQSPLFSDSKIFDPDMWEDNPAKDKPFDFFPFGGGRRHCIGRDFARVVLKILAAELVTTTDWQLAEEDPVFSHFPTPKPVHGLPTRFKTKEQQI</sequence>
<evidence type="ECO:0000256" key="6">
    <source>
        <dbReference type="ARBA" id="ARBA00023033"/>
    </source>
</evidence>
<dbReference type="GO" id="GO:0005506">
    <property type="term" value="F:iron ion binding"/>
    <property type="evidence" value="ECO:0007669"/>
    <property type="project" value="InterPro"/>
</dbReference>
<proteinExistence type="inferred from homology"/>
<dbReference type="InterPro" id="IPR017972">
    <property type="entry name" value="Cyt_P450_CS"/>
</dbReference>
<keyword evidence="9" id="KW-0472">Membrane</keyword>
<dbReference type="GO" id="GO:0016705">
    <property type="term" value="F:oxidoreductase activity, acting on paired donors, with incorporation or reduction of molecular oxygen"/>
    <property type="evidence" value="ECO:0007669"/>
    <property type="project" value="InterPro"/>
</dbReference>
<dbReference type="RefSeq" id="XP_013403737.1">
    <property type="nucleotide sequence ID" value="XM_013548283.1"/>
</dbReference>
<evidence type="ECO:0000256" key="3">
    <source>
        <dbReference type="ARBA" id="ARBA00022723"/>
    </source>
</evidence>
<dbReference type="InterPro" id="IPR036396">
    <property type="entry name" value="Cyt_P450_sf"/>
</dbReference>
<evidence type="ECO:0000256" key="1">
    <source>
        <dbReference type="ARBA" id="ARBA00010617"/>
    </source>
</evidence>
<comment type="cofactor">
    <cofactor evidence="7">
        <name>heme</name>
        <dbReference type="ChEBI" id="CHEBI:30413"/>
    </cofactor>
</comment>
<evidence type="ECO:0000256" key="2">
    <source>
        <dbReference type="ARBA" id="ARBA00022617"/>
    </source>
</evidence>
<dbReference type="GO" id="GO:0016125">
    <property type="term" value="P:sterol metabolic process"/>
    <property type="evidence" value="ECO:0007669"/>
    <property type="project" value="TreeGrafter"/>
</dbReference>
<dbReference type="KEGG" id="lak:106169000"/>
<keyword evidence="6 8" id="KW-0503">Monooxygenase</keyword>
<dbReference type="InterPro" id="IPR002403">
    <property type="entry name" value="Cyt_P450_E_grp-IV"/>
</dbReference>
<dbReference type="SUPFAM" id="SSF48264">
    <property type="entry name" value="Cytochrome P450"/>
    <property type="match status" value="1"/>
</dbReference>
<dbReference type="PANTHER" id="PTHR24286:SF384">
    <property type="entry name" value="P450, PUTATIVE (EUROFUNG)-RELATED"/>
    <property type="match status" value="1"/>
</dbReference>
<evidence type="ECO:0000256" key="5">
    <source>
        <dbReference type="ARBA" id="ARBA00023004"/>
    </source>
</evidence>
<evidence type="ECO:0000256" key="8">
    <source>
        <dbReference type="RuleBase" id="RU000461"/>
    </source>
</evidence>
<dbReference type="GeneID" id="106169000"/>
<dbReference type="PRINTS" id="PR00385">
    <property type="entry name" value="P450"/>
</dbReference>
<dbReference type="PRINTS" id="PR00465">
    <property type="entry name" value="EP450IV"/>
</dbReference>
<keyword evidence="5 7" id="KW-0408">Iron</keyword>
<organism evidence="10 11">
    <name type="scientific">Lingula anatina</name>
    <name type="common">Brachiopod</name>
    <name type="synonym">Lingula unguis</name>
    <dbReference type="NCBI Taxonomy" id="7574"/>
    <lineage>
        <taxon>Eukaryota</taxon>
        <taxon>Metazoa</taxon>
        <taxon>Spiralia</taxon>
        <taxon>Lophotrochozoa</taxon>
        <taxon>Brachiopoda</taxon>
        <taxon>Linguliformea</taxon>
        <taxon>Lingulata</taxon>
        <taxon>Lingulida</taxon>
        <taxon>Linguloidea</taxon>
        <taxon>Lingulidae</taxon>
        <taxon>Lingula</taxon>
    </lineage>
</organism>
<evidence type="ECO:0000313" key="10">
    <source>
        <dbReference type="Proteomes" id="UP000085678"/>
    </source>
</evidence>
<dbReference type="GO" id="GO:0020037">
    <property type="term" value="F:heme binding"/>
    <property type="evidence" value="ECO:0007669"/>
    <property type="project" value="InterPro"/>
</dbReference>
<dbReference type="AlphaFoldDB" id="A0A1S3IZW1"/>
<keyword evidence="9" id="KW-1133">Transmembrane helix</keyword>
<feature type="binding site" description="axial binding residue" evidence="7">
    <location>
        <position position="431"/>
    </location>
    <ligand>
        <name>heme</name>
        <dbReference type="ChEBI" id="CHEBI:30413"/>
    </ligand>
    <ligandPart>
        <name>Fe</name>
        <dbReference type="ChEBI" id="CHEBI:18248"/>
    </ligandPart>
</feature>
<feature type="transmembrane region" description="Helical" evidence="9">
    <location>
        <begin position="6"/>
        <end position="24"/>
    </location>
</feature>
<gene>
    <name evidence="11" type="primary">LOC106169000</name>
</gene>
<name>A0A1S3IZW1_LINAN</name>
<dbReference type="GO" id="GO:0004497">
    <property type="term" value="F:monooxygenase activity"/>
    <property type="evidence" value="ECO:0007669"/>
    <property type="project" value="UniProtKB-KW"/>
</dbReference>
<dbReference type="PANTHER" id="PTHR24286">
    <property type="entry name" value="CYTOCHROME P450 26"/>
    <property type="match status" value="1"/>
</dbReference>
<comment type="similarity">
    <text evidence="1 8">Belongs to the cytochrome P450 family.</text>
</comment>
<dbReference type="GO" id="GO:0034653">
    <property type="term" value="P:retinoic acid catabolic process"/>
    <property type="evidence" value="ECO:0007669"/>
    <property type="project" value="UniProtKB-ARBA"/>
</dbReference>
<keyword evidence="10" id="KW-1185">Reference proteome</keyword>
<dbReference type="Pfam" id="PF00067">
    <property type="entry name" value="p450"/>
    <property type="match status" value="1"/>
</dbReference>